<reference evidence="3 4" key="1">
    <citation type="journal article" date="2019" name="Int. J. Syst. Evol. Microbiol.">
        <title>The Global Catalogue of Microorganisms (GCM) 10K type strain sequencing project: providing services to taxonomists for standard genome sequencing and annotation.</title>
        <authorList>
            <consortium name="The Broad Institute Genomics Platform"/>
            <consortium name="The Broad Institute Genome Sequencing Center for Infectious Disease"/>
            <person name="Wu L."/>
            <person name="Ma J."/>
        </authorList>
    </citation>
    <scope>NUCLEOTIDE SEQUENCE [LARGE SCALE GENOMIC DNA]</scope>
    <source>
        <strain evidence="3 4">JCM 16227</strain>
    </source>
</reference>
<keyword evidence="4" id="KW-1185">Reference proteome</keyword>
<sequence>MEDPQTADSARNRLGESSSPYLRQHAANPVHWQEWGEEAFDEARRRDVPVLLSVGYAACHWCHVMAHQTFENETLAAQMNRDFVCIKVDREERPDIDAIYMAATVAMTGQGGWPMTCFLTPDADPFYCGTYFPPTPRNGQPGFSEVMDAITRTWDHRRDEVIVAGTKIAEHLRANAASLPTGPPPDAQLLADAVRAICSDEDPRSSGFGGAPKFPPTALLEALLRADELLGLGEAGAVATRTAHAMARGGIYDQLAGGFARYAVDADWVVPHFEKMLYDNALLLRAYAHLARRGDALALRVAEETADFLDEHLWTGSGFASSLDADTEGVEGLTYVWRPGELIDVLGPDDGAWAAALFTVTDRGTFEQGASTLQLLRDPGDRIRYASVRSRLRAARDRRPQPDRDDKVVTAWNAMTVTALAEAGAALARPRWVARAAECARVLAEVHLVGDELRRSSLDGTPAAPLGGLDDYAAFATALLTLHQVTGEIGWRTTASAVIEKMIEVFADPDSFGAWYDAHPTGLLLRPRDPVDGATPAGASLAAEALLLASTLVPSVDDAARYGELLDATLSRSGLILAKAPRSAGHWLSVAIARVAGPVQVAVAQSADSAGELAAQIRRGVPGGVVVVAGERDSLPLLEDRGPVGGLDAAYVCRGTVCDLPAVDAETVLAAIP</sequence>
<proteinExistence type="predicted"/>
<evidence type="ECO:0000259" key="2">
    <source>
        <dbReference type="Pfam" id="PF03190"/>
    </source>
</evidence>
<feature type="domain" description="Spermatogenesis-associated protein 20-like TRX" evidence="2">
    <location>
        <begin position="12"/>
        <end position="172"/>
    </location>
</feature>
<dbReference type="InterPro" id="IPR024705">
    <property type="entry name" value="Ssp411"/>
</dbReference>
<gene>
    <name evidence="3" type="ORF">GCM10009855_17060</name>
</gene>
<name>A0ABN3HEW7_9ACTN</name>
<dbReference type="CDD" id="cd02955">
    <property type="entry name" value="SSP411"/>
    <property type="match status" value="1"/>
</dbReference>
<dbReference type="SUPFAM" id="SSF48208">
    <property type="entry name" value="Six-hairpin glycosidases"/>
    <property type="match status" value="1"/>
</dbReference>
<protein>
    <submittedName>
        <fullName evidence="3">Thioredoxin domain-containing protein</fullName>
    </submittedName>
</protein>
<organism evidence="3 4">
    <name type="scientific">Gordonia cholesterolivorans</name>
    <dbReference type="NCBI Taxonomy" id="559625"/>
    <lineage>
        <taxon>Bacteria</taxon>
        <taxon>Bacillati</taxon>
        <taxon>Actinomycetota</taxon>
        <taxon>Actinomycetes</taxon>
        <taxon>Mycobacteriales</taxon>
        <taxon>Gordoniaceae</taxon>
        <taxon>Gordonia</taxon>
    </lineage>
</organism>
<dbReference type="PIRSF" id="PIRSF006402">
    <property type="entry name" value="UCP006402_thioredoxin"/>
    <property type="match status" value="1"/>
</dbReference>
<dbReference type="EMBL" id="BAAARB010000007">
    <property type="protein sequence ID" value="GAA2378117.1"/>
    <property type="molecule type" value="Genomic_DNA"/>
</dbReference>
<evidence type="ECO:0000313" key="4">
    <source>
        <dbReference type="Proteomes" id="UP001501170"/>
    </source>
</evidence>
<dbReference type="Gene3D" id="1.50.10.10">
    <property type="match status" value="1"/>
</dbReference>
<comment type="caution">
    <text evidence="3">The sequence shown here is derived from an EMBL/GenBank/DDBJ whole genome shotgun (WGS) entry which is preliminary data.</text>
</comment>
<dbReference type="PANTHER" id="PTHR42899:SF1">
    <property type="entry name" value="SPERMATOGENESIS-ASSOCIATED PROTEIN 20"/>
    <property type="match status" value="1"/>
</dbReference>
<dbReference type="InterPro" id="IPR004879">
    <property type="entry name" value="Ssp411-like_TRX"/>
</dbReference>
<evidence type="ECO:0000256" key="1">
    <source>
        <dbReference type="SAM" id="MobiDB-lite"/>
    </source>
</evidence>
<accession>A0ABN3HEW7</accession>
<evidence type="ECO:0000313" key="3">
    <source>
        <dbReference type="EMBL" id="GAA2378117.1"/>
    </source>
</evidence>
<dbReference type="InterPro" id="IPR008928">
    <property type="entry name" value="6-hairpin_glycosidase_sf"/>
</dbReference>
<dbReference type="SUPFAM" id="SSF52833">
    <property type="entry name" value="Thioredoxin-like"/>
    <property type="match status" value="1"/>
</dbReference>
<dbReference type="InterPro" id="IPR036249">
    <property type="entry name" value="Thioredoxin-like_sf"/>
</dbReference>
<dbReference type="InterPro" id="IPR012341">
    <property type="entry name" value="6hp_glycosidase-like_sf"/>
</dbReference>
<dbReference type="Gene3D" id="3.40.30.10">
    <property type="entry name" value="Glutaredoxin"/>
    <property type="match status" value="1"/>
</dbReference>
<feature type="region of interest" description="Disordered" evidence="1">
    <location>
        <begin position="1"/>
        <end position="20"/>
    </location>
</feature>
<dbReference type="Pfam" id="PF03190">
    <property type="entry name" value="Thioredox_DsbH"/>
    <property type="match status" value="1"/>
</dbReference>
<dbReference type="PANTHER" id="PTHR42899">
    <property type="entry name" value="SPERMATOGENESIS-ASSOCIATED PROTEIN 20"/>
    <property type="match status" value="1"/>
</dbReference>
<dbReference type="Proteomes" id="UP001501170">
    <property type="component" value="Unassembled WGS sequence"/>
</dbReference>